<dbReference type="EMBL" id="ON331942">
    <property type="protein sequence ID" value="UQM93886.1"/>
    <property type="molecule type" value="Genomic_DNA"/>
</dbReference>
<evidence type="ECO:0000313" key="2">
    <source>
        <dbReference type="EMBL" id="UQM93886.1"/>
    </source>
</evidence>
<proteinExistence type="predicted"/>
<gene>
    <name evidence="2" type="ORF">vBSmQDWS359_42</name>
</gene>
<evidence type="ECO:0000313" key="3">
    <source>
        <dbReference type="Proteomes" id="UP001056973"/>
    </source>
</evidence>
<reference evidence="2" key="1">
    <citation type="submission" date="2022-04" db="EMBL/GenBank/DDBJ databases">
        <authorList>
            <person name="Wang L."/>
            <person name="Zhang J."/>
            <person name="Wang J."/>
        </authorList>
    </citation>
    <scope>NUCLEOTIDE SEQUENCE</scope>
</reference>
<feature type="region of interest" description="Disordered" evidence="1">
    <location>
        <begin position="16"/>
        <end position="72"/>
    </location>
</feature>
<name>A0A9E7DL12_9CAUD</name>
<sequence>MAPCCRLFGRVTNAHRDARARTARAGEKKAPTLAGRGSQPFQPMEPHGRGVQARQEHDAASAADDEAVVKQRSPLARASRGRLVTRWPILGSGRDGLGVHAVVGRCGFCAARGSRLSGCPLGILRPSKPGQAHQLHPRLGRIRLFQFHSDRHLVRVLSRFDRPDGRGCSWWTWRESNPRPNAIRVASYSHRR</sequence>
<protein>
    <submittedName>
        <fullName evidence="2">Uncharacterized protein</fullName>
    </submittedName>
</protein>
<evidence type="ECO:0000256" key="1">
    <source>
        <dbReference type="SAM" id="MobiDB-lite"/>
    </source>
</evidence>
<feature type="compositionally biased region" description="Basic and acidic residues" evidence="1">
    <location>
        <begin position="16"/>
        <end position="30"/>
    </location>
</feature>
<dbReference type="Proteomes" id="UP001056973">
    <property type="component" value="Segment"/>
</dbReference>
<organism evidence="2 3">
    <name type="scientific">Stenotrophomonas phage vB_Sm_QDWS359</name>
    <dbReference type="NCBI Taxonomy" id="2943841"/>
    <lineage>
        <taxon>Viruses</taxon>
        <taxon>Duplodnaviria</taxon>
        <taxon>Heunggongvirae</taxon>
        <taxon>Uroviricota</taxon>
        <taxon>Caudoviricetes</taxon>
        <taxon>Mesyanzhinovviridae</taxon>
        <taxon>Bradleyvirinae</taxon>
        <taxon>Xooduovirus</taxon>
        <taxon>Xooduovirus QDWS359</taxon>
    </lineage>
</organism>
<accession>A0A9E7DL12</accession>
<keyword evidence="3" id="KW-1185">Reference proteome</keyword>